<feature type="region of interest" description="Disordered" evidence="1">
    <location>
        <begin position="22"/>
        <end position="47"/>
    </location>
</feature>
<evidence type="ECO:0000256" key="1">
    <source>
        <dbReference type="SAM" id="MobiDB-lite"/>
    </source>
</evidence>
<sequence length="47" mass="5537">MSDLSERACRKQFERMRDRLKREVAAGIKRPLPPKEKTSASQDHARR</sequence>
<dbReference type="RefSeq" id="WP_171220520.1">
    <property type="nucleotide sequence ID" value="NZ_JABEPP010000007.1"/>
</dbReference>
<name>A0A849I583_9HYPH</name>
<evidence type="ECO:0000313" key="3">
    <source>
        <dbReference type="Proteomes" id="UP000564885"/>
    </source>
</evidence>
<gene>
    <name evidence="2" type="ORF">HJG44_21880</name>
</gene>
<comment type="caution">
    <text evidence="2">The sequence shown here is derived from an EMBL/GenBank/DDBJ whole genome shotgun (WGS) entry which is preliminary data.</text>
</comment>
<reference evidence="2 3" key="1">
    <citation type="submission" date="2020-04" db="EMBL/GenBank/DDBJ databases">
        <title>Enterovirga sp. isolate from soil.</title>
        <authorList>
            <person name="Chea S."/>
            <person name="Kim D.-U."/>
        </authorList>
    </citation>
    <scope>NUCLEOTIDE SEQUENCE [LARGE SCALE GENOMIC DNA]</scope>
    <source>
        <strain evidence="2 3">DB1703</strain>
    </source>
</reference>
<keyword evidence="3" id="KW-1185">Reference proteome</keyword>
<organism evidence="2 3">
    <name type="scientific">Enterovirga aerilata</name>
    <dbReference type="NCBI Taxonomy" id="2730920"/>
    <lineage>
        <taxon>Bacteria</taxon>
        <taxon>Pseudomonadati</taxon>
        <taxon>Pseudomonadota</taxon>
        <taxon>Alphaproteobacteria</taxon>
        <taxon>Hyphomicrobiales</taxon>
        <taxon>Methylobacteriaceae</taxon>
        <taxon>Enterovirga</taxon>
    </lineage>
</organism>
<protein>
    <submittedName>
        <fullName evidence="2">Uncharacterized protein</fullName>
    </submittedName>
</protein>
<accession>A0A849I583</accession>
<dbReference type="Proteomes" id="UP000564885">
    <property type="component" value="Unassembled WGS sequence"/>
</dbReference>
<evidence type="ECO:0000313" key="2">
    <source>
        <dbReference type="EMBL" id="NNM75016.1"/>
    </source>
</evidence>
<proteinExistence type="predicted"/>
<dbReference type="EMBL" id="JABEPP010000007">
    <property type="protein sequence ID" value="NNM75016.1"/>
    <property type="molecule type" value="Genomic_DNA"/>
</dbReference>
<dbReference type="AlphaFoldDB" id="A0A849I583"/>